<dbReference type="EMBL" id="FNUZ01000010">
    <property type="protein sequence ID" value="SEG64922.1"/>
    <property type="molecule type" value="Genomic_DNA"/>
</dbReference>
<reference evidence="1 2" key="1">
    <citation type="submission" date="2016-10" db="EMBL/GenBank/DDBJ databases">
        <authorList>
            <person name="de Groot N.N."/>
        </authorList>
    </citation>
    <scope>NUCLEOTIDE SEQUENCE [LARGE SCALE GENOMIC DNA]</scope>
    <source>
        <strain evidence="1 2">DSM 26915</strain>
    </source>
</reference>
<dbReference type="GO" id="GO:0032259">
    <property type="term" value="P:methylation"/>
    <property type="evidence" value="ECO:0007669"/>
    <property type="project" value="UniProtKB-KW"/>
</dbReference>
<dbReference type="CDD" id="cd02440">
    <property type="entry name" value="AdoMet_MTases"/>
    <property type="match status" value="1"/>
</dbReference>
<organism evidence="1 2">
    <name type="scientific">Thalassococcus halodurans</name>
    <dbReference type="NCBI Taxonomy" id="373675"/>
    <lineage>
        <taxon>Bacteria</taxon>
        <taxon>Pseudomonadati</taxon>
        <taxon>Pseudomonadota</taxon>
        <taxon>Alphaproteobacteria</taxon>
        <taxon>Rhodobacterales</taxon>
        <taxon>Roseobacteraceae</taxon>
        <taxon>Thalassococcus</taxon>
    </lineage>
</organism>
<evidence type="ECO:0000313" key="2">
    <source>
        <dbReference type="Proteomes" id="UP000236752"/>
    </source>
</evidence>
<keyword evidence="2" id="KW-1185">Reference proteome</keyword>
<dbReference type="GO" id="GO:0008168">
    <property type="term" value="F:methyltransferase activity"/>
    <property type="evidence" value="ECO:0007669"/>
    <property type="project" value="UniProtKB-KW"/>
</dbReference>
<dbReference type="Gene3D" id="3.40.50.150">
    <property type="entry name" value="Vaccinia Virus protein VP39"/>
    <property type="match status" value="2"/>
</dbReference>
<accession>A0A1H6BWA6</accession>
<dbReference type="SUPFAM" id="SSF53335">
    <property type="entry name" value="S-adenosyl-L-methionine-dependent methyltransferases"/>
    <property type="match status" value="2"/>
</dbReference>
<dbReference type="Proteomes" id="UP000236752">
    <property type="component" value="Unassembled WGS sequence"/>
</dbReference>
<dbReference type="InterPro" id="IPR029063">
    <property type="entry name" value="SAM-dependent_MTases_sf"/>
</dbReference>
<name>A0A1H6BWA6_9RHOB</name>
<dbReference type="AlphaFoldDB" id="A0A1H6BWA6"/>
<keyword evidence="1" id="KW-0489">Methyltransferase</keyword>
<keyword evidence="1" id="KW-0808">Transferase</keyword>
<proteinExistence type="predicted"/>
<dbReference type="Pfam" id="PF13489">
    <property type="entry name" value="Methyltransf_23"/>
    <property type="match status" value="1"/>
</dbReference>
<evidence type="ECO:0000313" key="1">
    <source>
        <dbReference type="EMBL" id="SEG64922.1"/>
    </source>
</evidence>
<protein>
    <submittedName>
        <fullName evidence="1">Methyltransferase domain-containing protein</fullName>
    </submittedName>
</protein>
<gene>
    <name evidence="1" type="ORF">SAMN04488045_3823</name>
</gene>
<sequence length="576" mass="64786">MKKGHPRMISERDVNRVRNVAEALPKNSTIVEMGPWLGVLSVELAALGNLYVIDNFKWTKDHNRRVPDLIEPGESFRPLFEGIMAHCGAAVHIHEADFAKFEWTDGEIDMLVIDSPKAADALMQCFLPVVKHLKPGAQVMIKNGLNPQFHDMMAYVDRLVSCGVFESSPSNQATKSNVLSLIAKDIPADIDEVLEKQIDAANAPAQPANSDANGPYEVAQIIKLVEIGEWSDAYDRLSLLTPDPANTQLWERLEPTIDTRRIDPSDLGLFSEIFAIQNDTVAHLQPVADIKKGAHLAMRAYWLNNADKAWRGKAFAPRIIERAFDFGYMSWPRTIQNLVKGKDILDVGCGPGLHGIGYLILGANSYMGVDPIAKPDKDRAKNLTAKRKEPFGWTPRQIHQQIPPWNVTPAPLQSLDKGDGFDLAVLHNVTEHLSDLEGIFQAMAERLRPDGKVVYNHHNFYAWNGHHLPPKTVSAINLDDAGQREMIDWGHVEFDPPEGHYIGRGLNRIRLDDIIELTHKYFDVEEFDERPSRPDTGLGRLTDKIRARYPYLTDRDFETQNLFCIAAVKKKSKINK</sequence>